<dbReference type="EMBL" id="MK072252">
    <property type="protein sequence ID" value="AYV80931.1"/>
    <property type="molecule type" value="Genomic_DNA"/>
</dbReference>
<dbReference type="SUPFAM" id="SSF82771">
    <property type="entry name" value="GIY-YIG endonuclease"/>
    <property type="match status" value="1"/>
</dbReference>
<feature type="coiled-coil region" evidence="1">
    <location>
        <begin position="296"/>
        <end position="323"/>
    </location>
</feature>
<protein>
    <recommendedName>
        <fullName evidence="4">GIY-YIG domain-containing protein</fullName>
    </recommendedName>
</protein>
<dbReference type="Gene3D" id="3.40.1440.10">
    <property type="entry name" value="GIY-YIG endonuclease"/>
    <property type="match status" value="1"/>
</dbReference>
<name>A0A3G5A3Z3_9VIRU</name>
<proteinExistence type="predicted"/>
<feature type="region of interest" description="Disordered" evidence="2">
    <location>
        <begin position="19"/>
        <end position="41"/>
    </location>
</feature>
<feature type="coiled-coil region" evidence="1">
    <location>
        <begin position="480"/>
        <end position="507"/>
    </location>
</feature>
<evidence type="ECO:0000256" key="2">
    <source>
        <dbReference type="SAM" id="MobiDB-lite"/>
    </source>
</evidence>
<organism evidence="3">
    <name type="scientific">Harvfovirus sp</name>
    <dbReference type="NCBI Taxonomy" id="2487768"/>
    <lineage>
        <taxon>Viruses</taxon>
        <taxon>Varidnaviria</taxon>
        <taxon>Bamfordvirae</taxon>
        <taxon>Nucleocytoviricota</taxon>
        <taxon>Megaviricetes</taxon>
        <taxon>Imitervirales</taxon>
        <taxon>Mimiviridae</taxon>
        <taxon>Klosneuvirinae</taxon>
    </lineage>
</organism>
<evidence type="ECO:0000313" key="3">
    <source>
        <dbReference type="EMBL" id="AYV80931.1"/>
    </source>
</evidence>
<feature type="compositionally biased region" description="Polar residues" evidence="2">
    <location>
        <begin position="31"/>
        <end position="41"/>
    </location>
</feature>
<sequence>MIHSTAFTQYIKFLSAKPDQSLDDGTEENKNPNLSATESSPIVNKGTSIKKSIYHLNENIGNEDIIPLLPFPPSQYERQQRKVNFDITIPIHLQIPDLEMGKGQIYLASHPFSDKIYIGQADNYINGNTLFGTDGRWKTHVRAASNAKDDCPHFYNALRKYGMKNFQVFTLITAPLSELDYWEKFFIQLFNSFADNGHGYNHEKGGKKNREFSQATREKMRQSRKNIIVSDEAKNNIRLGNIGKRLQPQKRKYAEDRNLPTYIQGNREDGKLVGYSVHFTASFEKQKILQKSFRNPANLEKALEDAKKQLAEWQIEYKDLPAQIKKRNEERMATKIVLSLEQKYNQRNPEYIFCKMVDNKIRGYFVRGYPDHEDNPYPEVEFSEFVSNTDNKNAAIRYIESLRIKNLDVLFKEYIPEEVVEWAKEEKKANPQTMRRRAIYKHLAPTIFYDTDRETKEVLGYKIRFRKADGTLYNEMFTAKNTMEEKYKQAIDKLIELIREKRKAVANNELSE</sequence>
<evidence type="ECO:0000256" key="1">
    <source>
        <dbReference type="SAM" id="Coils"/>
    </source>
</evidence>
<gene>
    <name evidence="3" type="ORF">Harvfovirus10_29</name>
</gene>
<evidence type="ECO:0008006" key="4">
    <source>
        <dbReference type="Google" id="ProtNLM"/>
    </source>
</evidence>
<reference evidence="3" key="1">
    <citation type="submission" date="2018-10" db="EMBL/GenBank/DDBJ databases">
        <title>Hidden diversity of soil giant viruses.</title>
        <authorList>
            <person name="Schulz F."/>
            <person name="Alteio L."/>
            <person name="Goudeau D."/>
            <person name="Ryan E.M."/>
            <person name="Malmstrom R.R."/>
            <person name="Blanchard J."/>
            <person name="Woyke T."/>
        </authorList>
    </citation>
    <scope>NUCLEOTIDE SEQUENCE</scope>
    <source>
        <strain evidence="3">HAV1</strain>
    </source>
</reference>
<accession>A0A3G5A3Z3</accession>
<keyword evidence="1" id="KW-0175">Coiled coil</keyword>
<dbReference type="InterPro" id="IPR035901">
    <property type="entry name" value="GIY-YIG_endonuc_sf"/>
</dbReference>
<dbReference type="CDD" id="cd10443">
    <property type="entry name" value="GIY-YIG_HE_Tlr8p_PBC-V_like"/>
    <property type="match status" value="1"/>
</dbReference>